<feature type="region of interest" description="Disordered" evidence="1">
    <location>
        <begin position="243"/>
        <end position="272"/>
    </location>
</feature>
<reference evidence="2 3" key="1">
    <citation type="submission" date="2017-03" db="EMBL/GenBank/DDBJ databases">
        <title>WGS assembly of Porphyra umbilicalis.</title>
        <authorList>
            <person name="Brawley S.H."/>
            <person name="Blouin N.A."/>
            <person name="Ficko-Blean E."/>
            <person name="Wheeler G.L."/>
            <person name="Lohr M."/>
            <person name="Goodson H.V."/>
            <person name="Jenkins J.W."/>
            <person name="Blaby-Haas C.E."/>
            <person name="Helliwell K.E."/>
            <person name="Chan C."/>
            <person name="Marriage T."/>
            <person name="Bhattacharya D."/>
            <person name="Klein A.S."/>
            <person name="Badis Y."/>
            <person name="Brodie J."/>
            <person name="Cao Y."/>
            <person name="Collen J."/>
            <person name="Dittami S.M."/>
            <person name="Gachon C.M."/>
            <person name="Green B.R."/>
            <person name="Karpowicz S."/>
            <person name="Kim J.W."/>
            <person name="Kudahl U."/>
            <person name="Lin S."/>
            <person name="Michel G."/>
            <person name="Mittag M."/>
            <person name="Olson B.J."/>
            <person name="Pangilinan J."/>
            <person name="Peng Y."/>
            <person name="Qiu H."/>
            <person name="Shu S."/>
            <person name="Singer J.T."/>
            <person name="Smith A.G."/>
            <person name="Sprecher B.N."/>
            <person name="Wagner V."/>
            <person name="Wang W."/>
            <person name="Wang Z.-Y."/>
            <person name="Yan J."/>
            <person name="Yarish C."/>
            <person name="Zoeuner-Riek S."/>
            <person name="Zhuang Y."/>
            <person name="Zou Y."/>
            <person name="Lindquist E.A."/>
            <person name="Grimwood J."/>
            <person name="Barry K."/>
            <person name="Rokhsar D.S."/>
            <person name="Schmutz J."/>
            <person name="Stiller J.W."/>
            <person name="Grossman A.R."/>
            <person name="Prochnik S.E."/>
        </authorList>
    </citation>
    <scope>NUCLEOTIDE SEQUENCE [LARGE SCALE GENOMIC DNA]</scope>
    <source>
        <strain evidence="2">4086291</strain>
    </source>
</reference>
<organism evidence="2 3">
    <name type="scientific">Porphyra umbilicalis</name>
    <name type="common">Purple laver</name>
    <name type="synonym">Red alga</name>
    <dbReference type="NCBI Taxonomy" id="2786"/>
    <lineage>
        <taxon>Eukaryota</taxon>
        <taxon>Rhodophyta</taxon>
        <taxon>Bangiophyceae</taxon>
        <taxon>Bangiales</taxon>
        <taxon>Bangiaceae</taxon>
        <taxon>Porphyra</taxon>
    </lineage>
</organism>
<evidence type="ECO:0000256" key="1">
    <source>
        <dbReference type="SAM" id="MobiDB-lite"/>
    </source>
</evidence>
<dbReference type="EMBL" id="KV918812">
    <property type="protein sequence ID" value="OSX78477.1"/>
    <property type="molecule type" value="Genomic_DNA"/>
</dbReference>
<evidence type="ECO:0000313" key="3">
    <source>
        <dbReference type="Proteomes" id="UP000218209"/>
    </source>
</evidence>
<gene>
    <name evidence="2" type="ORF">BU14_0108s0023</name>
</gene>
<dbReference type="Proteomes" id="UP000218209">
    <property type="component" value="Unassembled WGS sequence"/>
</dbReference>
<feature type="compositionally biased region" description="Basic residues" evidence="1">
    <location>
        <begin position="256"/>
        <end position="272"/>
    </location>
</feature>
<proteinExistence type="predicted"/>
<keyword evidence="3" id="KW-1185">Reference proteome</keyword>
<feature type="region of interest" description="Disordered" evidence="1">
    <location>
        <begin position="302"/>
        <end position="333"/>
    </location>
</feature>
<name>A0A1X6PCA1_PORUM</name>
<sequence length="333" mass="35622">MYGSCQVQPTAQVQGDDQIPSFQHSPAVVHPRVVVGSRPQQRPNWKGVARPGAPAPPRGSTVAERPPCRRRGRGACPVAPVGSAHRHVRVRWRRRLVVRMPALALAVDYPRAAARPRRCAVRPVRLLARPALSVPRPSSCPPGTVGARGVWCLALCALQRSGRGATSTLRGLVPWPHGGSPHAVLRWVLPAVSAARRHIPTWWSAATISPAPAPAAPMLFPRSSPTREARTLVPPARLASGVERLSTPAPSCATSPRRHHVRAPRPRRRGKPRCSCGLVPCPVNGDHPQGISSAAPTRCVSVGGVSPPSTERPPTAARHRGRLVGFPRPCHAD</sequence>
<evidence type="ECO:0000313" key="2">
    <source>
        <dbReference type="EMBL" id="OSX78477.1"/>
    </source>
</evidence>
<accession>A0A1X6PCA1</accession>
<feature type="region of interest" description="Disordered" evidence="1">
    <location>
        <begin position="37"/>
        <end position="71"/>
    </location>
</feature>
<dbReference type="AlphaFoldDB" id="A0A1X6PCA1"/>
<protein>
    <submittedName>
        <fullName evidence="2">Uncharacterized protein</fullName>
    </submittedName>
</protein>